<feature type="binding site" evidence="15">
    <location>
        <position position="159"/>
    </location>
    <ligand>
        <name>Mg(2+)</name>
        <dbReference type="ChEBI" id="CHEBI:18420"/>
        <label>1</label>
        <note>catalytic</note>
    </ligand>
</feature>
<evidence type="ECO:0000256" key="12">
    <source>
        <dbReference type="ARBA" id="ARBA00023136"/>
    </source>
</evidence>
<feature type="transmembrane region" description="Helical" evidence="16">
    <location>
        <begin position="6"/>
        <end position="27"/>
    </location>
</feature>
<reference evidence="17 18" key="1">
    <citation type="submission" date="2024-08" db="EMBL/GenBank/DDBJ databases">
        <title>Gnathostoma spinigerum genome.</title>
        <authorList>
            <person name="Gonzalez-Bertolin B."/>
            <person name="Monzon S."/>
            <person name="Zaballos A."/>
            <person name="Jimenez P."/>
            <person name="Dekumyoy P."/>
            <person name="Varona S."/>
            <person name="Cuesta I."/>
            <person name="Sumanam S."/>
            <person name="Adisakwattana P."/>
            <person name="Gasser R.B."/>
            <person name="Hernandez-Gonzalez A."/>
            <person name="Young N.D."/>
            <person name="Perteguer M.J."/>
        </authorList>
    </citation>
    <scope>NUCLEOTIDE SEQUENCE [LARGE SCALE GENOMIC DNA]</scope>
    <source>
        <strain evidence="17">AL3</strain>
        <tissue evidence="17">Liver</tissue>
    </source>
</reference>
<evidence type="ECO:0000256" key="13">
    <source>
        <dbReference type="ARBA" id="ARBA00042119"/>
    </source>
</evidence>
<feature type="binding site" evidence="15">
    <location>
        <position position="156"/>
    </location>
    <ligand>
        <name>Mg(2+)</name>
        <dbReference type="ChEBI" id="CHEBI:18420"/>
        <label>1</label>
        <note>catalytic</note>
    </ligand>
</feature>
<evidence type="ECO:0000256" key="14">
    <source>
        <dbReference type="ARBA" id="ARBA00042949"/>
    </source>
</evidence>
<dbReference type="Proteomes" id="UP001608902">
    <property type="component" value="Unassembled WGS sequence"/>
</dbReference>
<keyword evidence="12 16" id="KW-0472">Membrane</keyword>
<evidence type="ECO:0000313" key="17">
    <source>
        <dbReference type="EMBL" id="MFH4980208.1"/>
    </source>
</evidence>
<evidence type="ECO:0000256" key="8">
    <source>
        <dbReference type="ARBA" id="ARBA00022723"/>
    </source>
</evidence>
<feature type="binding site" evidence="15">
    <location>
        <position position="158"/>
    </location>
    <ligand>
        <name>Mg(2+)</name>
        <dbReference type="ChEBI" id="CHEBI:18420"/>
        <label>1</label>
        <note>catalytic</note>
    </ligand>
</feature>
<dbReference type="PRINTS" id="PR00377">
    <property type="entry name" value="IMPHPHTASES"/>
</dbReference>
<evidence type="ECO:0000256" key="1">
    <source>
        <dbReference type="ARBA" id="ARBA00001033"/>
    </source>
</evidence>
<evidence type="ECO:0000256" key="16">
    <source>
        <dbReference type="SAM" id="Phobius"/>
    </source>
</evidence>
<comment type="pathway">
    <text evidence="4">Polyol metabolism; myo-inositol biosynthesis; myo-inositol from D-glucose 6-phosphate: step 2/2.</text>
</comment>
<dbReference type="GO" id="GO:0046872">
    <property type="term" value="F:metal ion binding"/>
    <property type="evidence" value="ECO:0007669"/>
    <property type="project" value="UniProtKB-KW"/>
</dbReference>
<comment type="caution">
    <text evidence="17">The sequence shown here is derived from an EMBL/GenBank/DDBJ whole genome shotgun (WGS) entry which is preliminary data.</text>
</comment>
<evidence type="ECO:0000256" key="6">
    <source>
        <dbReference type="ARBA" id="ARBA00013106"/>
    </source>
</evidence>
<evidence type="ECO:0000313" key="18">
    <source>
        <dbReference type="Proteomes" id="UP001608902"/>
    </source>
</evidence>
<dbReference type="GO" id="GO:0005737">
    <property type="term" value="C:cytoplasm"/>
    <property type="evidence" value="ECO:0007669"/>
    <property type="project" value="UniProtKB-ARBA"/>
</dbReference>
<dbReference type="InterPro" id="IPR000760">
    <property type="entry name" value="Inositol_monophosphatase-like"/>
</dbReference>
<organism evidence="17 18">
    <name type="scientific">Gnathostoma spinigerum</name>
    <dbReference type="NCBI Taxonomy" id="75299"/>
    <lineage>
        <taxon>Eukaryota</taxon>
        <taxon>Metazoa</taxon>
        <taxon>Ecdysozoa</taxon>
        <taxon>Nematoda</taxon>
        <taxon>Chromadorea</taxon>
        <taxon>Rhabditida</taxon>
        <taxon>Spirurina</taxon>
        <taxon>Gnathostomatomorpha</taxon>
        <taxon>Gnathostomatoidea</taxon>
        <taxon>Gnathostomatidae</taxon>
        <taxon>Gnathostoma</taxon>
    </lineage>
</organism>
<evidence type="ECO:0000256" key="2">
    <source>
        <dbReference type="ARBA" id="ARBA00001946"/>
    </source>
</evidence>
<keyword evidence="9" id="KW-0378">Hydrolase</keyword>
<keyword evidence="11 16" id="KW-1133">Transmembrane helix</keyword>
<comment type="catalytic activity">
    <reaction evidence="1">
        <text>a myo-inositol phosphate + H2O = myo-inositol + phosphate</text>
        <dbReference type="Rhea" id="RHEA:24056"/>
        <dbReference type="ChEBI" id="CHEBI:15377"/>
        <dbReference type="ChEBI" id="CHEBI:17268"/>
        <dbReference type="ChEBI" id="CHEBI:43474"/>
        <dbReference type="ChEBI" id="CHEBI:84139"/>
        <dbReference type="EC" id="3.1.3.25"/>
    </reaction>
</comment>
<dbReference type="EC" id="3.1.3.25" evidence="6"/>
<protein>
    <recommendedName>
        <fullName evidence="6">inositol-phosphate phosphatase</fullName>
        <ecNumber evidence="6">3.1.3.25</ecNumber>
    </recommendedName>
    <alternativeName>
        <fullName evidence="14">Inositol-1(or 4)-monophosphatase 3</fullName>
    </alternativeName>
    <alternativeName>
        <fullName evidence="13">Myo-inositol monophosphatase A3</fullName>
    </alternativeName>
</protein>
<dbReference type="GO" id="GO:0052834">
    <property type="term" value="F:inositol monophosphate phosphatase activity"/>
    <property type="evidence" value="ECO:0007669"/>
    <property type="project" value="UniProtKB-EC"/>
</dbReference>
<evidence type="ECO:0000256" key="9">
    <source>
        <dbReference type="ARBA" id="ARBA00022801"/>
    </source>
</evidence>
<proteinExistence type="inferred from homology"/>
<feature type="binding site" evidence="15">
    <location>
        <position position="281"/>
    </location>
    <ligand>
        <name>Mg(2+)</name>
        <dbReference type="ChEBI" id="CHEBI:18420"/>
        <label>1</label>
        <note>catalytic</note>
    </ligand>
</feature>
<gene>
    <name evidence="17" type="ORF">AB6A40_006917</name>
</gene>
<evidence type="ECO:0000256" key="15">
    <source>
        <dbReference type="PIRSR" id="PIRSR600760-2"/>
    </source>
</evidence>
<keyword evidence="10 15" id="KW-0460">Magnesium</keyword>
<comment type="cofactor">
    <cofactor evidence="2 15">
        <name>Mg(2+)</name>
        <dbReference type="ChEBI" id="CHEBI:18420"/>
    </cofactor>
</comment>
<dbReference type="InterPro" id="IPR020550">
    <property type="entry name" value="Inositol_monophosphatase_CS"/>
</dbReference>
<evidence type="ECO:0000256" key="5">
    <source>
        <dbReference type="ARBA" id="ARBA00009759"/>
    </source>
</evidence>
<evidence type="ECO:0000256" key="4">
    <source>
        <dbReference type="ARBA" id="ARBA00005152"/>
    </source>
</evidence>
<dbReference type="PROSITE" id="PS00630">
    <property type="entry name" value="IMP_2"/>
    <property type="match status" value="1"/>
</dbReference>
<dbReference type="SUPFAM" id="SSF56655">
    <property type="entry name" value="Carbohydrate phosphatase"/>
    <property type="match status" value="1"/>
</dbReference>
<sequence>MFFHVNVKNVAAVASTFAFAYFFIVIITSRTRFPDIHVQLNDIISYGILAIEQGGKAVCKISEESDIGVRTKGKTFEGRNDLLTKADLISNHLILETLSRIPGIKVISEESRSSLTEQDVSRYRVDKYSLWLGIKDSISLLPSFTYPLSSLTIWVDPLDATQEFTEQLYEYVTVMMCIAYEGQPVFGAIYQPFTDSLVLGLVDWGVMNSDGKKVTSSFQYNTSNTIVISRSHSGDVESLARKAFGSEYKIKKAGGSGYKILTLINHLSDIYLHRTRIKKWDTCAGDALVRAAGGAMIDLNASPLDYGRDTDPVNRNGLFASVDKPFTRFQMLRSALSHSETVVK</sequence>
<comment type="similarity">
    <text evidence="5">Belongs to the inositol monophosphatase superfamily.</text>
</comment>
<feature type="binding site" evidence="15">
    <location>
        <position position="109"/>
    </location>
    <ligand>
        <name>Mg(2+)</name>
        <dbReference type="ChEBI" id="CHEBI:18420"/>
        <label>1</label>
        <note>catalytic</note>
    </ligand>
</feature>
<evidence type="ECO:0000256" key="11">
    <source>
        <dbReference type="ARBA" id="ARBA00022989"/>
    </source>
</evidence>
<keyword evidence="7 16" id="KW-0812">Transmembrane</keyword>
<dbReference type="InterPro" id="IPR050725">
    <property type="entry name" value="CysQ/Inositol_MonoPase"/>
</dbReference>
<evidence type="ECO:0000256" key="10">
    <source>
        <dbReference type="ARBA" id="ARBA00022842"/>
    </source>
</evidence>
<evidence type="ECO:0000256" key="3">
    <source>
        <dbReference type="ARBA" id="ARBA00004167"/>
    </source>
</evidence>
<comment type="subcellular location">
    <subcellularLocation>
        <location evidence="3">Membrane</location>
        <topology evidence="3">Single-pass membrane protein</topology>
    </subcellularLocation>
</comment>
<dbReference type="EMBL" id="JBGFUD010005220">
    <property type="protein sequence ID" value="MFH4980208.1"/>
    <property type="molecule type" value="Genomic_DNA"/>
</dbReference>
<dbReference type="AlphaFoldDB" id="A0ABD6EJZ4"/>
<dbReference type="FunFam" id="3.30.540.10:FF:000012">
    <property type="entry name" value="Blast:Putative inositol monophosphatase 3"/>
    <property type="match status" value="1"/>
</dbReference>
<evidence type="ECO:0000256" key="7">
    <source>
        <dbReference type="ARBA" id="ARBA00022692"/>
    </source>
</evidence>
<accession>A0ABD6EJZ4</accession>
<dbReference type="Gene3D" id="3.40.190.80">
    <property type="match status" value="1"/>
</dbReference>
<keyword evidence="18" id="KW-1185">Reference proteome</keyword>
<dbReference type="Gene3D" id="3.30.540.10">
    <property type="entry name" value="Fructose-1,6-Bisphosphatase, subunit A, domain 1"/>
    <property type="match status" value="1"/>
</dbReference>
<dbReference type="PANTHER" id="PTHR43028:SF4">
    <property type="entry name" value="INOSITOL MONOPHOSPHATASE 3"/>
    <property type="match status" value="1"/>
</dbReference>
<dbReference type="Pfam" id="PF00459">
    <property type="entry name" value="Inositol_P"/>
    <property type="match status" value="1"/>
</dbReference>
<dbReference type="PANTHER" id="PTHR43028">
    <property type="entry name" value="3'(2'),5'-BISPHOSPHATE NUCLEOTIDASE 1"/>
    <property type="match status" value="1"/>
</dbReference>
<dbReference type="GO" id="GO:0016020">
    <property type="term" value="C:membrane"/>
    <property type="evidence" value="ECO:0007669"/>
    <property type="project" value="UniProtKB-SubCell"/>
</dbReference>
<keyword evidence="8 15" id="KW-0479">Metal-binding</keyword>
<name>A0ABD6EJZ4_9BILA</name>